<dbReference type="InterPro" id="IPR008978">
    <property type="entry name" value="HSP20-like_chaperone"/>
</dbReference>
<reference evidence="5 6" key="1">
    <citation type="submission" date="2016-10" db="EMBL/GenBank/DDBJ databases">
        <authorList>
            <person name="de Groot N.N."/>
        </authorList>
    </citation>
    <scope>NUCLEOTIDE SEQUENCE [LARGE SCALE GENOMIC DNA]</scope>
    <source>
        <strain evidence="5 6">SLAS-1</strain>
    </source>
</reference>
<keyword evidence="6" id="KW-1185">Reference proteome</keyword>
<dbReference type="PANTHER" id="PTHR11527">
    <property type="entry name" value="HEAT-SHOCK PROTEIN 20 FAMILY MEMBER"/>
    <property type="match status" value="1"/>
</dbReference>
<sequence>MFRLRPFGEGRRRRRKKPQKSPAETILNSFLSENLESMRDAIREDFCTDIIEENERFIIEAELPGLSKDDIDLELEENILTITARHPRQEEHEEENYIHRERRTGAYQRSFRIENVQEDEITAAFENGILKIDLPKEKEEEPGRRTIDIN</sequence>
<dbReference type="CDD" id="cd06471">
    <property type="entry name" value="ACD_LpsHSP_like"/>
    <property type="match status" value="1"/>
</dbReference>
<dbReference type="InterPro" id="IPR031107">
    <property type="entry name" value="Small_HSP"/>
</dbReference>
<evidence type="ECO:0000259" key="4">
    <source>
        <dbReference type="PROSITE" id="PS01031"/>
    </source>
</evidence>
<protein>
    <submittedName>
        <fullName evidence="5">HSP20 family protein</fullName>
    </submittedName>
</protein>
<feature type="region of interest" description="Disordered" evidence="3">
    <location>
        <begin position="1"/>
        <end position="23"/>
    </location>
</feature>
<proteinExistence type="inferred from homology"/>
<dbReference type="STRING" id="321763.SAMN04488692_105113"/>
<evidence type="ECO:0000256" key="3">
    <source>
        <dbReference type="SAM" id="MobiDB-lite"/>
    </source>
</evidence>
<evidence type="ECO:0000313" key="5">
    <source>
        <dbReference type="EMBL" id="SDL53657.1"/>
    </source>
</evidence>
<dbReference type="OrthoDB" id="9811615at2"/>
<comment type="similarity">
    <text evidence="1 2">Belongs to the small heat shock protein (HSP20) family.</text>
</comment>
<dbReference type="InterPro" id="IPR002068">
    <property type="entry name" value="A-crystallin/Hsp20_dom"/>
</dbReference>
<gene>
    <name evidence="5" type="ORF">SAMN04488692_105113</name>
</gene>
<feature type="compositionally biased region" description="Basic and acidic residues" evidence="3">
    <location>
        <begin position="1"/>
        <end position="10"/>
    </location>
</feature>
<dbReference type="Gene3D" id="2.60.40.790">
    <property type="match status" value="1"/>
</dbReference>
<evidence type="ECO:0000256" key="2">
    <source>
        <dbReference type="RuleBase" id="RU003616"/>
    </source>
</evidence>
<evidence type="ECO:0000313" key="6">
    <source>
        <dbReference type="Proteomes" id="UP000199476"/>
    </source>
</evidence>
<feature type="domain" description="SHSP" evidence="4">
    <location>
        <begin position="37"/>
        <end position="150"/>
    </location>
</feature>
<organism evidence="5 6">
    <name type="scientific">Halarsenatibacter silvermanii</name>
    <dbReference type="NCBI Taxonomy" id="321763"/>
    <lineage>
        <taxon>Bacteria</taxon>
        <taxon>Bacillati</taxon>
        <taxon>Bacillota</taxon>
        <taxon>Clostridia</taxon>
        <taxon>Halanaerobiales</taxon>
        <taxon>Halarsenatibacteraceae</taxon>
        <taxon>Halarsenatibacter</taxon>
    </lineage>
</organism>
<dbReference type="Pfam" id="PF00011">
    <property type="entry name" value="HSP20"/>
    <property type="match status" value="1"/>
</dbReference>
<name>A0A1G9KW15_9FIRM</name>
<dbReference type="PROSITE" id="PS01031">
    <property type="entry name" value="SHSP"/>
    <property type="match status" value="1"/>
</dbReference>
<evidence type="ECO:0000256" key="1">
    <source>
        <dbReference type="PROSITE-ProRule" id="PRU00285"/>
    </source>
</evidence>
<dbReference type="AlphaFoldDB" id="A0A1G9KW15"/>
<dbReference type="Proteomes" id="UP000199476">
    <property type="component" value="Unassembled WGS sequence"/>
</dbReference>
<dbReference type="EMBL" id="FNGO01000005">
    <property type="protein sequence ID" value="SDL53657.1"/>
    <property type="molecule type" value="Genomic_DNA"/>
</dbReference>
<dbReference type="SUPFAM" id="SSF49764">
    <property type="entry name" value="HSP20-like chaperones"/>
    <property type="match status" value="1"/>
</dbReference>
<accession>A0A1G9KW15</accession>
<dbReference type="RefSeq" id="WP_089758931.1">
    <property type="nucleotide sequence ID" value="NZ_FNGO01000005.1"/>
</dbReference>